<evidence type="ECO:0000313" key="8">
    <source>
        <dbReference type="EMBL" id="OBR93467.1"/>
    </source>
</evidence>
<dbReference type="InterPro" id="IPR006140">
    <property type="entry name" value="D-isomer_DH_NAD-bd"/>
</dbReference>
<dbReference type="PROSITE" id="PS00065">
    <property type="entry name" value="D_2_HYDROXYACID_DH_1"/>
    <property type="match status" value="1"/>
</dbReference>
<dbReference type="EMBL" id="LITQ01000002">
    <property type="protein sequence ID" value="OAA94627.1"/>
    <property type="molecule type" value="Genomic_DNA"/>
</dbReference>
<keyword evidence="10" id="KW-1185">Reference proteome</keyword>
<dbReference type="Proteomes" id="UP000093694">
    <property type="component" value="Unassembled WGS sequence"/>
</dbReference>
<dbReference type="CDD" id="cd12162">
    <property type="entry name" value="2-Hacid_dh_4"/>
    <property type="match status" value="1"/>
</dbReference>
<dbReference type="SUPFAM" id="SSF51735">
    <property type="entry name" value="NAD(P)-binding Rossmann-fold domains"/>
    <property type="match status" value="1"/>
</dbReference>
<evidence type="ECO:0000259" key="5">
    <source>
        <dbReference type="Pfam" id="PF00389"/>
    </source>
</evidence>
<feature type="domain" description="D-isomer specific 2-hydroxyacid dehydrogenase catalytic" evidence="5">
    <location>
        <begin position="17"/>
        <end position="322"/>
    </location>
</feature>
<dbReference type="InterPro" id="IPR029753">
    <property type="entry name" value="D-isomer_DH_CS"/>
</dbReference>
<dbReference type="PROSITE" id="PS00671">
    <property type="entry name" value="D_2_HYDROXYACID_DH_3"/>
    <property type="match status" value="1"/>
</dbReference>
<dbReference type="PANTHER" id="PTHR43761:SF1">
    <property type="entry name" value="D-ISOMER SPECIFIC 2-HYDROXYACID DEHYDROGENASE CATALYTIC DOMAIN-CONTAINING PROTEIN-RELATED"/>
    <property type="match status" value="1"/>
</dbReference>
<dbReference type="Gene3D" id="3.40.50.720">
    <property type="entry name" value="NAD(P)-binding Rossmann-like Domain"/>
    <property type="match status" value="2"/>
</dbReference>
<dbReference type="EMBL" id="LROR01000053">
    <property type="protein sequence ID" value="OBR93467.1"/>
    <property type="molecule type" value="Genomic_DNA"/>
</dbReference>
<dbReference type="Proteomes" id="UP000077384">
    <property type="component" value="Unassembled WGS sequence"/>
</dbReference>
<dbReference type="FunFam" id="3.40.50.720:FF:000203">
    <property type="entry name" value="D-3-phosphoglycerate dehydrogenase (SerA)"/>
    <property type="match status" value="1"/>
</dbReference>
<comment type="similarity">
    <text evidence="1 4">Belongs to the D-isomer specific 2-hydroxyacid dehydrogenase family.</text>
</comment>
<dbReference type="RefSeq" id="WP_013239972.1">
    <property type="nucleotide sequence ID" value="NZ_LITQ01000002.1"/>
</dbReference>
<evidence type="ECO:0000313" key="7">
    <source>
        <dbReference type="EMBL" id="OAA94627.1"/>
    </source>
</evidence>
<evidence type="ECO:0000256" key="3">
    <source>
        <dbReference type="ARBA" id="ARBA00023027"/>
    </source>
</evidence>
<evidence type="ECO:0000313" key="9">
    <source>
        <dbReference type="Proteomes" id="UP000077384"/>
    </source>
</evidence>
<dbReference type="Pfam" id="PF02826">
    <property type="entry name" value="2-Hacid_dh_C"/>
    <property type="match status" value="1"/>
</dbReference>
<reference evidence="7 9" key="1">
    <citation type="journal article" date="2015" name="Biotechnol. Bioeng.">
        <title>Genome sequence and phenotypic characterization of Caulobacter segnis.</title>
        <authorList>
            <person name="Patel S."/>
            <person name="Fletcher B."/>
            <person name="Scott D.C."/>
            <person name="Ely B."/>
        </authorList>
    </citation>
    <scope>NUCLEOTIDE SEQUENCE [LARGE SCALE GENOMIC DNA]</scope>
    <source>
        <strain evidence="7 9">PS02</strain>
    </source>
</reference>
<organism evidence="7 9">
    <name type="scientific">Clostridium coskatii</name>
    <dbReference type="NCBI Taxonomy" id="1705578"/>
    <lineage>
        <taxon>Bacteria</taxon>
        <taxon>Bacillati</taxon>
        <taxon>Bacillota</taxon>
        <taxon>Clostridia</taxon>
        <taxon>Eubacteriales</taxon>
        <taxon>Clostridiaceae</taxon>
        <taxon>Clostridium</taxon>
    </lineage>
</organism>
<dbReference type="PANTHER" id="PTHR43761">
    <property type="entry name" value="D-ISOMER SPECIFIC 2-HYDROXYACID DEHYDROGENASE FAMILY PROTEIN (AFU_ORTHOLOGUE AFUA_1G13630)"/>
    <property type="match status" value="1"/>
</dbReference>
<proteinExistence type="inferred from homology"/>
<evidence type="ECO:0000256" key="1">
    <source>
        <dbReference type="ARBA" id="ARBA00005854"/>
    </source>
</evidence>
<dbReference type="SUPFAM" id="SSF52283">
    <property type="entry name" value="Formate/glycerate dehydrogenase catalytic domain-like"/>
    <property type="match status" value="1"/>
</dbReference>
<keyword evidence="3" id="KW-0520">NAD</keyword>
<dbReference type="InterPro" id="IPR036291">
    <property type="entry name" value="NAD(P)-bd_dom_sf"/>
</dbReference>
<dbReference type="InterPro" id="IPR029752">
    <property type="entry name" value="D-isomer_DH_CS1"/>
</dbReference>
<feature type="domain" description="D-isomer specific 2-hydroxyacid dehydrogenase NAD-binding" evidence="6">
    <location>
        <begin position="112"/>
        <end position="292"/>
    </location>
</feature>
<dbReference type="GO" id="GO:0051287">
    <property type="term" value="F:NAD binding"/>
    <property type="evidence" value="ECO:0007669"/>
    <property type="project" value="InterPro"/>
</dbReference>
<evidence type="ECO:0000259" key="6">
    <source>
        <dbReference type="Pfam" id="PF02826"/>
    </source>
</evidence>
<evidence type="ECO:0000256" key="2">
    <source>
        <dbReference type="ARBA" id="ARBA00023002"/>
    </source>
</evidence>
<dbReference type="AlphaFoldDB" id="A0A166U6S8"/>
<gene>
    <name evidence="8" type="ORF">CLCOS_25090</name>
    <name evidence="7" type="ORF">WX73_02339</name>
</gene>
<dbReference type="GO" id="GO:0016616">
    <property type="term" value="F:oxidoreductase activity, acting on the CH-OH group of donors, NAD or NADP as acceptor"/>
    <property type="evidence" value="ECO:0007669"/>
    <property type="project" value="InterPro"/>
</dbReference>
<dbReference type="PROSITE" id="PS00670">
    <property type="entry name" value="D_2_HYDROXYACID_DH_2"/>
    <property type="match status" value="1"/>
</dbReference>
<comment type="caution">
    <text evidence="7">The sequence shown here is derived from an EMBL/GenBank/DDBJ whole genome shotgun (WGS) entry which is preliminary data.</text>
</comment>
<evidence type="ECO:0000256" key="4">
    <source>
        <dbReference type="RuleBase" id="RU003719"/>
    </source>
</evidence>
<sequence>MKIVVLDGYTLNPGDISWEPLEKLGDLNVYDRTSHDNGNNDLILERIKDAEIVFTNDITLSRGILEKSPKLRYIGILATGYNMVDVNAAKELGITVTNIPTYGTSSVSQMAVALLLELCHHVWAHSEAVKNGEWASNGDWCFWKYPLIELANKTAGIIGYGRIGQSTGKILQAFGMKVLAYDKHENKNLESNSMKYVKLNELFQESDVIFLHCPLFDSNRGIINKDSISKMKDGVIIINNARGPLIVEKDLAEALNSGKISGAALDVVSTEPIEESNPLMKAKNCIITPHISWAPKESRQRLMEIAAENLERFLEGSPVNVVSR</sequence>
<evidence type="ECO:0000313" key="10">
    <source>
        <dbReference type="Proteomes" id="UP000093694"/>
    </source>
</evidence>
<dbReference type="EC" id="1.-.-.-" evidence="7 8"/>
<accession>A0A166U6S8</accession>
<dbReference type="Pfam" id="PF00389">
    <property type="entry name" value="2-Hacid_dh"/>
    <property type="match status" value="1"/>
</dbReference>
<dbReference type="PATRIC" id="fig|1705578.3.peg.1661"/>
<protein>
    <submittedName>
        <fullName evidence="7 8">2-hydroxyacid dehydrogenase</fullName>
        <ecNumber evidence="7 8">1.-.-.-</ecNumber>
    </submittedName>
</protein>
<dbReference type="InterPro" id="IPR050418">
    <property type="entry name" value="D-iso_2-hydroxyacid_DH_PdxB"/>
</dbReference>
<keyword evidence="2 4" id="KW-0560">Oxidoreductase</keyword>
<reference evidence="8 10" key="2">
    <citation type="journal article" date="2016" name="Front. Microbiol.">
        <title>Industrial Acetogenic Biocatalysts: A Comparative Metabolic and Genomic Analysis.</title>
        <authorList>
            <person name="Bengelsdorf F."/>
            <person name="Poehlein A."/>
            <person name="Sonja S."/>
            <person name="Erz C."/>
            <person name="Hummel T."/>
            <person name="Hoffmeister S."/>
            <person name="Daniel R."/>
            <person name="Durre P."/>
        </authorList>
    </citation>
    <scope>NUCLEOTIDE SEQUENCE [LARGE SCALE GENOMIC DNA]</scope>
    <source>
        <strain evidence="8 10">PTA-10522</strain>
    </source>
</reference>
<dbReference type="InterPro" id="IPR006139">
    <property type="entry name" value="D-isomer_2_OHA_DH_cat_dom"/>
</dbReference>
<name>A0A166U6S8_9CLOT</name>